<dbReference type="RefSeq" id="WP_106292680.1">
    <property type="nucleotide sequence ID" value="NZ_PVTH01000004.1"/>
</dbReference>
<dbReference type="Pfam" id="PF14129">
    <property type="entry name" value="DUF4296"/>
    <property type="match status" value="1"/>
</dbReference>
<evidence type="ECO:0000256" key="1">
    <source>
        <dbReference type="SAM" id="Coils"/>
    </source>
</evidence>
<keyword evidence="5" id="KW-1185">Reference proteome</keyword>
<comment type="caution">
    <text evidence="4">The sequence shown here is derived from an EMBL/GenBank/DDBJ whole genome shotgun (WGS) entry which is preliminary data.</text>
</comment>
<keyword evidence="1" id="KW-0175">Coiled coil</keyword>
<feature type="signal peptide" evidence="2">
    <location>
        <begin position="1"/>
        <end position="18"/>
    </location>
</feature>
<protein>
    <submittedName>
        <fullName evidence="4">Uncharacterized protein DUF4296</fullName>
    </submittedName>
</protein>
<dbReference type="OrthoDB" id="678784at2"/>
<dbReference type="Proteomes" id="UP000238034">
    <property type="component" value="Unassembled WGS sequence"/>
</dbReference>
<reference evidence="4 5" key="1">
    <citation type="submission" date="2018-03" db="EMBL/GenBank/DDBJ databases">
        <title>Genomic Encyclopedia of Type Strains, Phase III (KMG-III): the genomes of soil and plant-associated and newly described type strains.</title>
        <authorList>
            <person name="Whitman W."/>
        </authorList>
    </citation>
    <scope>NUCLEOTIDE SEQUENCE [LARGE SCALE GENOMIC DNA]</scope>
    <source>
        <strain evidence="4 5">CGMCC 1.9313</strain>
    </source>
</reference>
<dbReference type="AlphaFoldDB" id="A0A2T0U598"/>
<sequence length="193" mass="22820">MKRLLLLFFIIIFLSACKSGDRPEGIMGKEEMIDVLTSVHLADGYASSLYADSNRNKIATLYGAIYKKHDTDSAGIRKSLEYYSRNPAELKTMYETIIKNLENLEKEQRLMEEKKQQEQQDKYNREQQLIAQKLKLKNDSLRNDSLNKQYIKIDTFKVIPMKKWTFQGLLERENWKKQDSLRRDSLMKTRVKK</sequence>
<evidence type="ECO:0000259" key="3">
    <source>
        <dbReference type="Pfam" id="PF14129"/>
    </source>
</evidence>
<keyword evidence="2" id="KW-0732">Signal</keyword>
<dbReference type="EMBL" id="PVTH01000004">
    <property type="protein sequence ID" value="PRY53097.1"/>
    <property type="molecule type" value="Genomic_DNA"/>
</dbReference>
<evidence type="ECO:0000313" key="4">
    <source>
        <dbReference type="EMBL" id="PRY53097.1"/>
    </source>
</evidence>
<evidence type="ECO:0000313" key="5">
    <source>
        <dbReference type="Proteomes" id="UP000238034"/>
    </source>
</evidence>
<evidence type="ECO:0000256" key="2">
    <source>
        <dbReference type="SAM" id="SignalP"/>
    </source>
</evidence>
<name>A0A2T0U598_9SPHI</name>
<feature type="chain" id="PRO_5015653121" evidence="2">
    <location>
        <begin position="19"/>
        <end position="193"/>
    </location>
</feature>
<feature type="domain" description="DUF4296" evidence="3">
    <location>
        <begin position="23"/>
        <end position="106"/>
    </location>
</feature>
<dbReference type="InterPro" id="IPR025381">
    <property type="entry name" value="DUF4296"/>
</dbReference>
<proteinExistence type="predicted"/>
<accession>A0A2T0U598</accession>
<organism evidence="4 5">
    <name type="scientific">Arcticibacter pallidicorallinus</name>
    <dbReference type="NCBI Taxonomy" id="1259464"/>
    <lineage>
        <taxon>Bacteria</taxon>
        <taxon>Pseudomonadati</taxon>
        <taxon>Bacteroidota</taxon>
        <taxon>Sphingobacteriia</taxon>
        <taxon>Sphingobacteriales</taxon>
        <taxon>Sphingobacteriaceae</taxon>
        <taxon>Arcticibacter</taxon>
    </lineage>
</organism>
<dbReference type="PROSITE" id="PS51257">
    <property type="entry name" value="PROKAR_LIPOPROTEIN"/>
    <property type="match status" value="1"/>
</dbReference>
<gene>
    <name evidence="4" type="ORF">B0I27_104105</name>
</gene>
<feature type="coiled-coil region" evidence="1">
    <location>
        <begin position="94"/>
        <end position="144"/>
    </location>
</feature>